<evidence type="ECO:0000256" key="3">
    <source>
        <dbReference type="PROSITE-ProRule" id="PRU00047"/>
    </source>
</evidence>
<evidence type="ECO:0000259" key="7">
    <source>
        <dbReference type="PROSITE" id="PS50158"/>
    </source>
</evidence>
<evidence type="ECO:0000256" key="2">
    <source>
        <dbReference type="ARBA" id="ARBA00022670"/>
    </source>
</evidence>
<keyword evidence="10" id="KW-1185">Reference proteome</keyword>
<feature type="region of interest" description="Disordered" evidence="5">
    <location>
        <begin position="371"/>
        <end position="390"/>
    </location>
</feature>
<dbReference type="InterPro" id="IPR004853">
    <property type="entry name" value="Sugar_P_trans_dom"/>
</dbReference>
<keyword evidence="4" id="KW-0175">Coiled coil</keyword>
<feature type="transmembrane region" description="Helical" evidence="6">
    <location>
        <begin position="1527"/>
        <end position="1550"/>
    </location>
</feature>
<name>A0A8T1Y891_9BRAS</name>
<evidence type="ECO:0000259" key="8">
    <source>
        <dbReference type="PROSITE" id="PS50994"/>
    </source>
</evidence>
<feature type="domain" description="CCHC-type" evidence="7">
    <location>
        <begin position="319"/>
        <end position="335"/>
    </location>
</feature>
<dbReference type="GO" id="GO:0015605">
    <property type="term" value="F:organophosphate ester transmembrane transporter activity"/>
    <property type="evidence" value="ECO:0007669"/>
    <property type="project" value="UniProtKB-ARBA"/>
</dbReference>
<dbReference type="InterPro" id="IPR025724">
    <property type="entry name" value="GAG-pre-integrase_dom"/>
</dbReference>
<feature type="compositionally biased region" description="Basic residues" evidence="5">
    <location>
        <begin position="560"/>
        <end position="572"/>
    </location>
</feature>
<dbReference type="Pfam" id="PF13976">
    <property type="entry name" value="gag_pre-integrs"/>
    <property type="match status" value="1"/>
</dbReference>
<keyword evidence="1" id="KW-0813">Transport</keyword>
<dbReference type="CDD" id="cd09272">
    <property type="entry name" value="RNase_HI_RT_Ty1"/>
    <property type="match status" value="1"/>
</dbReference>
<feature type="compositionally biased region" description="Basic and acidic residues" evidence="5">
    <location>
        <begin position="252"/>
        <end position="308"/>
    </location>
</feature>
<dbReference type="InterPro" id="IPR001584">
    <property type="entry name" value="Integrase_cat-core"/>
</dbReference>
<dbReference type="PANTHER" id="PTHR42648">
    <property type="entry name" value="TRANSPOSASE, PUTATIVE-RELATED"/>
    <property type="match status" value="1"/>
</dbReference>
<feature type="region of interest" description="Disordered" evidence="5">
    <location>
        <begin position="210"/>
        <end position="233"/>
    </location>
</feature>
<keyword evidence="6" id="KW-1133">Transmembrane helix</keyword>
<dbReference type="Proteomes" id="UP000694240">
    <property type="component" value="Chromosome 12"/>
</dbReference>
<keyword evidence="2" id="KW-0645">Protease</keyword>
<keyword evidence="2" id="KW-0378">Hydrolase</keyword>
<evidence type="ECO:0000256" key="1">
    <source>
        <dbReference type="ARBA" id="ARBA00022448"/>
    </source>
</evidence>
<dbReference type="InterPro" id="IPR001878">
    <property type="entry name" value="Znf_CCHC"/>
</dbReference>
<dbReference type="Pfam" id="PF14223">
    <property type="entry name" value="Retrotran_gag_2"/>
    <property type="match status" value="1"/>
</dbReference>
<feature type="region of interest" description="Disordered" evidence="5">
    <location>
        <begin position="1103"/>
        <end position="1137"/>
    </location>
</feature>
<feature type="transmembrane region" description="Helical" evidence="6">
    <location>
        <begin position="1673"/>
        <end position="1693"/>
    </location>
</feature>
<dbReference type="GO" id="GO:0008270">
    <property type="term" value="F:zinc ion binding"/>
    <property type="evidence" value="ECO:0007669"/>
    <property type="project" value="UniProtKB-KW"/>
</dbReference>
<evidence type="ECO:0000256" key="4">
    <source>
        <dbReference type="SAM" id="Coils"/>
    </source>
</evidence>
<dbReference type="Pfam" id="PF00665">
    <property type="entry name" value="rve"/>
    <property type="match status" value="1"/>
</dbReference>
<feature type="coiled-coil region" evidence="4">
    <location>
        <begin position="443"/>
        <end position="474"/>
    </location>
</feature>
<reference evidence="9 10" key="1">
    <citation type="submission" date="2020-12" db="EMBL/GenBank/DDBJ databases">
        <title>Concerted genomic and epigenomic changes stabilize Arabidopsis allopolyploids.</title>
        <authorList>
            <person name="Chen Z."/>
        </authorList>
    </citation>
    <scope>NUCLEOTIDE SEQUENCE [LARGE SCALE GENOMIC DNA]</scope>
    <source>
        <strain evidence="9">Allo738</strain>
        <tissue evidence="9">Leaf</tissue>
    </source>
</reference>
<dbReference type="GO" id="GO:0015120">
    <property type="term" value="F:phosphoglycerate transmembrane transporter activity"/>
    <property type="evidence" value="ECO:0007669"/>
    <property type="project" value="UniProtKB-ARBA"/>
</dbReference>
<dbReference type="GO" id="GO:0031969">
    <property type="term" value="C:chloroplast membrane"/>
    <property type="evidence" value="ECO:0007669"/>
    <property type="project" value="UniProtKB-SubCell"/>
</dbReference>
<dbReference type="GO" id="GO:0006508">
    <property type="term" value="P:proteolysis"/>
    <property type="evidence" value="ECO:0007669"/>
    <property type="project" value="UniProtKB-KW"/>
</dbReference>
<keyword evidence="3" id="KW-0479">Metal-binding</keyword>
<feature type="region of interest" description="Disordered" evidence="5">
    <location>
        <begin position="251"/>
        <end position="308"/>
    </location>
</feature>
<feature type="region of interest" description="Disordered" evidence="5">
    <location>
        <begin position="535"/>
        <end position="577"/>
    </location>
</feature>
<dbReference type="InterPro" id="IPR057670">
    <property type="entry name" value="SH3_retrovirus"/>
</dbReference>
<feature type="domain" description="Integrase catalytic" evidence="8">
    <location>
        <begin position="826"/>
        <end position="998"/>
    </location>
</feature>
<keyword evidence="6" id="KW-0812">Transmembrane</keyword>
<dbReference type="InterPro" id="IPR054722">
    <property type="entry name" value="PolX-like_BBD"/>
</dbReference>
<sequence length="1798" mass="201652">MWKAELNRPVMLNHRGYGHWKTRMMQLIRGQGEDAWTAVEDGWEPPFSTTEDGLKVKKPKANWTDVEKNLSKFNARAMNAIYSCLDDDEFNLVQGSENAKQMWDILQKTHEGNTGVKRTRLDQLATDFENLKMDPSETIVQFSSKLSGIANEAKSLGKTYKEKKLVKKMLRCLPPKYAAHKAVMRVSGNTDTLKYEDLVGILKSEEMEVAEDQRNQNKGIAVKADEEKGPDPLQEIRDNLSLMARNFGKALKQVEEGKDRDSRDTREISRWNRSDAEKSGSRPVRSESSGRKRDLKCHECGGKGHTRPECPVARRKELKCYECNGFGHVKSECPSSQKGKEKSLLSFSESESDSDGKAEPMLNFVAFSAKDQNNSSEDSDSDNDDGNQITSDDYKTLYDSWISLSNDKLQLTKENLMLVAQVNMLEEEVEEEKIGEKLPVSEKEFLEKKMKCLLESYEKEKEKALMLERELSENHKKIRMLNNGGKNLDQILSMGIVGSSHRGLGYQSYAPKASLDMPKTIQFVRSTTYHDEEAQVEEKQQPRKVNQNAPQNTTVQYRKTAPRKTAPRKKWTRSNNNTAVQYRKTASRKKWTRSNRGRKVFECFYCGNQFGKVWVRKIDLYNKDSEHDEKQYNKAVSESEEISLTCNVTIVQLDESDKDEEFTAKVAYTSTDGTANNPWYFDSGCSRHITGDSSVLSTFTEEASGKVTFGDCGLKENLISISQLCDDGLKVIFTRTDCQAVDENGNTVLCGVRSGNNCYIWKASDICLSVSVNDLELWHKRLGHMNVQTLIKIVNAGVVRGVPKLADKLESVCSVCNKGKQIKVNYKKVPEIETKKVLELIHIDLMGPVQMESINGKKYIFVLVDDFSRYTWVQFLREKSEVVESFKILALQLQNEKGRIIQIRSDHGREFQNEIFEQFCQTQGIRHQYSAPRTPQQNGVVEQKNRTLQKMARAMIHGNNISLGFWAEAVSTACYIVNRVYVKPGTKTTSYEIWKGKSPNLSHFRVFGCVCYILNENEHFGKFDSRSDEGIFLGYSTNSSAYRVYNKRTKVIGDAINVVFDDKNRFLLPPVLDEFIEESAADEFAEAPAADESAEAPTVDEFAEAPATDAPETAVEEKVDDREVSSETQSPVAPSATKKLVVHKYHSAADVIGDLNERTTREELNQFSRNEVWDLVPRPAQINVVGTMWIFKNKMDEDGQAVDHKLYRAMIGSLMYLTASRPELFHSVCVCARYQASPRVSHLNAVKRIIKCVKDYAGCLDDRRSTTGGCFFLGNNLITWHIKKQNCVFLSSTQAEYIAMGSCCTQLLWMKQMLADYGGEYGDPTDTDLYRSVALELELSHSGKKGEIKDIWMSGYRKILPPTNPLDGVSNAFLILHSHQLLIQISTMQSSAVFSLSPSLPLLKPRRLSLRHHSLTTASSSSSSSDLNISPNVVSIPSLSRRSWRLASSDSPLRAWSGVPSSISHSLDTNRFKTAATAVPESAEEGDNSGKLTKILELGLLFAMWYLFNIYFNIYNKQVLKALHAPMTVTLVQFAVGSVLITIMWVLNLYKRPKISGAQLAAILPLAVVHTLGNLFTNMSLGKVSVSFTHTIKAMEPFFSVLLSAMFLGETPTPWVLGAIVPIVGGVALASISEVSFNWAGFSSAMASNLTNQSRNVLSKKVMVKKDDSLDNITLFSIITLMSLVLMAPVTFFTEGIKFTPSYIQSAGVNVQQIYTKSLIAALCFHAYQQVSYMILARVSPVTHSVGNCVKRVVVIVSSVIFFKTPVSPVNAFGTGIALAGVFLYSRVKGIKPKPKTA</sequence>
<feature type="compositionally biased region" description="Basic and acidic residues" evidence="5">
    <location>
        <begin position="223"/>
        <end position="233"/>
    </location>
</feature>
<dbReference type="NCBIfam" id="TIGR00817">
    <property type="entry name" value="tpt"/>
    <property type="match status" value="1"/>
</dbReference>
<organism evidence="9 10">
    <name type="scientific">Arabidopsis thaliana x Arabidopsis arenosa</name>
    <dbReference type="NCBI Taxonomy" id="1240361"/>
    <lineage>
        <taxon>Eukaryota</taxon>
        <taxon>Viridiplantae</taxon>
        <taxon>Streptophyta</taxon>
        <taxon>Embryophyta</taxon>
        <taxon>Tracheophyta</taxon>
        <taxon>Spermatophyta</taxon>
        <taxon>Magnoliopsida</taxon>
        <taxon>eudicotyledons</taxon>
        <taxon>Gunneridae</taxon>
        <taxon>Pentapetalae</taxon>
        <taxon>rosids</taxon>
        <taxon>malvids</taxon>
        <taxon>Brassicales</taxon>
        <taxon>Brassicaceae</taxon>
        <taxon>Camelineae</taxon>
        <taxon>Arabidopsis</taxon>
    </lineage>
</organism>
<dbReference type="InterPro" id="IPR039537">
    <property type="entry name" value="Retrotran_Ty1/copia-like"/>
</dbReference>
<feature type="transmembrane region" description="Helical" evidence="6">
    <location>
        <begin position="1557"/>
        <end position="1576"/>
    </location>
</feature>
<dbReference type="Pfam" id="PF25597">
    <property type="entry name" value="SH3_retrovirus"/>
    <property type="match status" value="1"/>
</dbReference>
<keyword evidence="6" id="KW-0472">Membrane</keyword>
<dbReference type="PROSITE" id="PS50994">
    <property type="entry name" value="INTEGRASE"/>
    <property type="match status" value="1"/>
</dbReference>
<gene>
    <name evidence="9" type="ORF">ISN45_Aa07g032940</name>
</gene>
<evidence type="ECO:0000313" key="10">
    <source>
        <dbReference type="Proteomes" id="UP000694240"/>
    </source>
</evidence>
<dbReference type="Pfam" id="PF03151">
    <property type="entry name" value="TPT"/>
    <property type="match status" value="1"/>
</dbReference>
<feature type="compositionally biased region" description="Low complexity" evidence="5">
    <location>
        <begin position="1104"/>
        <end position="1113"/>
    </location>
</feature>
<evidence type="ECO:0000256" key="6">
    <source>
        <dbReference type="SAM" id="Phobius"/>
    </source>
</evidence>
<dbReference type="PROSITE" id="PS50158">
    <property type="entry name" value="ZF_CCHC"/>
    <property type="match status" value="2"/>
</dbReference>
<evidence type="ECO:0000313" key="9">
    <source>
        <dbReference type="EMBL" id="KAG7543376.1"/>
    </source>
</evidence>
<dbReference type="GO" id="GO:0003676">
    <property type="term" value="F:nucleic acid binding"/>
    <property type="evidence" value="ECO:0007669"/>
    <property type="project" value="InterPro"/>
</dbReference>
<feature type="transmembrane region" description="Helical" evidence="6">
    <location>
        <begin position="1767"/>
        <end position="1786"/>
    </location>
</feature>
<evidence type="ECO:0000256" key="5">
    <source>
        <dbReference type="SAM" id="MobiDB-lite"/>
    </source>
</evidence>
<feature type="compositionally biased region" description="Polar residues" evidence="5">
    <location>
        <begin position="543"/>
        <end position="557"/>
    </location>
</feature>
<feature type="domain" description="CCHC-type" evidence="7">
    <location>
        <begin position="296"/>
        <end position="311"/>
    </location>
</feature>
<dbReference type="SMART" id="SM00343">
    <property type="entry name" value="ZnF_C2HC"/>
    <property type="match status" value="2"/>
</dbReference>
<dbReference type="InterPro" id="IPR004696">
    <property type="entry name" value="Tpt_PEP_transl"/>
</dbReference>
<comment type="caution">
    <text evidence="9">The sequence shown here is derived from an EMBL/GenBank/DDBJ whole genome shotgun (WGS) entry which is preliminary data.</text>
</comment>
<dbReference type="GO" id="GO:0015074">
    <property type="term" value="P:DNA integration"/>
    <property type="evidence" value="ECO:0007669"/>
    <property type="project" value="InterPro"/>
</dbReference>
<dbReference type="PANTHER" id="PTHR42648:SF21">
    <property type="entry name" value="CYSTEINE-RICH RLK (RECEPTOR-LIKE PROTEIN KINASE) 8"/>
    <property type="match status" value="1"/>
</dbReference>
<dbReference type="GO" id="GO:0008233">
    <property type="term" value="F:peptidase activity"/>
    <property type="evidence" value="ECO:0007669"/>
    <property type="project" value="UniProtKB-KW"/>
</dbReference>
<proteinExistence type="predicted"/>
<keyword evidence="3" id="KW-0863">Zinc-finger</keyword>
<dbReference type="Pfam" id="PF22936">
    <property type="entry name" value="Pol_BBD"/>
    <property type="match status" value="1"/>
</dbReference>
<keyword evidence="3" id="KW-0862">Zinc</keyword>
<protein>
    <submittedName>
        <fullName evidence="9">GAG-pre-integrase domain</fullName>
    </submittedName>
</protein>
<accession>A0A8T1Y891</accession>
<dbReference type="EMBL" id="JAEFBK010000012">
    <property type="protein sequence ID" value="KAG7543376.1"/>
    <property type="molecule type" value="Genomic_DNA"/>
</dbReference>
<feature type="transmembrane region" description="Helical" evidence="6">
    <location>
        <begin position="1495"/>
        <end position="1515"/>
    </location>
</feature>
<feature type="compositionally biased region" description="Basic and acidic residues" evidence="5">
    <location>
        <begin position="1115"/>
        <end position="1125"/>
    </location>
</feature>